<dbReference type="AlphaFoldDB" id="B7PEJ1"/>
<dbReference type="HOGENOM" id="CLU_850672_0_0_1"/>
<gene>
    <name evidence="3" type="primary">8051120</name>
    <name evidence="2" type="ORF">IscW_ISCW018119</name>
</gene>
<dbReference type="EMBL" id="ABJB010447857">
    <property type="status" value="NOT_ANNOTATED_CDS"/>
    <property type="molecule type" value="Genomic_DNA"/>
</dbReference>
<feature type="region of interest" description="Disordered" evidence="1">
    <location>
        <begin position="131"/>
        <end position="241"/>
    </location>
</feature>
<protein>
    <submittedName>
        <fullName evidence="2 3">Uncharacterized protein</fullName>
    </submittedName>
</protein>
<accession>B7PEJ1</accession>
<reference evidence="3" key="2">
    <citation type="submission" date="2020-05" db="UniProtKB">
        <authorList>
            <consortium name="EnsemblMetazoa"/>
        </authorList>
    </citation>
    <scope>IDENTIFICATION</scope>
    <source>
        <strain evidence="3">wikel</strain>
    </source>
</reference>
<evidence type="ECO:0000256" key="1">
    <source>
        <dbReference type="SAM" id="MobiDB-lite"/>
    </source>
</evidence>
<proteinExistence type="predicted"/>
<sequence>MTSQLEFQPSAATQTAATAPPEPRVFAPYAAPDPGRFFATPDVAYNPYTVFNPQVAGRQCVFTVSDPPAKRDIAEAFVHVQQVSRHSSTSADARSPSYSSSSVLCSCGTAGARGSPPVTSSAFLTGLDFSTMWRSPGGEPPSKGTPTPPLPSFWDPLSQLDVQRPPGRRPLTAPPVPPEGSGLAHGTSGAPSRPKSEPSMFRPTSSPGLPHRPVPPELSPDLPDSTALGLPHASPSRELQPLPQKFVCPPECLALLHALEAPVGIPRTLDIVLGSARPVCAVVDGVPMLALLQDVLLPYGPPPSRPLLCRFRGLPPGPGLLVPPPPP</sequence>
<feature type="compositionally biased region" description="Low complexity" evidence="1">
    <location>
        <begin position="135"/>
        <end position="145"/>
    </location>
</feature>
<dbReference type="EMBL" id="DS695319">
    <property type="protein sequence ID" value="EEC05013.1"/>
    <property type="molecule type" value="Genomic_DNA"/>
</dbReference>
<evidence type="ECO:0000313" key="4">
    <source>
        <dbReference type="Proteomes" id="UP000001555"/>
    </source>
</evidence>
<name>B7PEJ1_IXOSC</name>
<organism>
    <name type="scientific">Ixodes scapularis</name>
    <name type="common">Black-legged tick</name>
    <name type="synonym">Deer tick</name>
    <dbReference type="NCBI Taxonomy" id="6945"/>
    <lineage>
        <taxon>Eukaryota</taxon>
        <taxon>Metazoa</taxon>
        <taxon>Ecdysozoa</taxon>
        <taxon>Arthropoda</taxon>
        <taxon>Chelicerata</taxon>
        <taxon>Arachnida</taxon>
        <taxon>Acari</taxon>
        <taxon>Parasitiformes</taxon>
        <taxon>Ixodida</taxon>
        <taxon>Ixodoidea</taxon>
        <taxon>Ixodidae</taxon>
        <taxon>Ixodinae</taxon>
        <taxon>Ixodes</taxon>
    </lineage>
</organism>
<keyword evidence="4" id="KW-1185">Reference proteome</keyword>
<feature type="compositionally biased region" description="Low complexity" evidence="1">
    <location>
        <begin position="8"/>
        <end position="19"/>
    </location>
</feature>
<dbReference type="Proteomes" id="UP000001555">
    <property type="component" value="Unassembled WGS sequence"/>
</dbReference>
<dbReference type="InParanoid" id="B7PEJ1"/>
<dbReference type="VEuPathDB" id="VectorBase:ISCW018119"/>
<dbReference type="VEuPathDB" id="VectorBase:ISCI018119"/>
<evidence type="ECO:0000313" key="3">
    <source>
        <dbReference type="EnsemblMetazoa" id="ISCW018119-PA"/>
    </source>
</evidence>
<reference evidence="2 4" key="1">
    <citation type="submission" date="2008-03" db="EMBL/GenBank/DDBJ databases">
        <title>Annotation of Ixodes scapularis.</title>
        <authorList>
            <consortium name="Ixodes scapularis Genome Project Consortium"/>
            <person name="Caler E."/>
            <person name="Hannick L.I."/>
            <person name="Bidwell S."/>
            <person name="Joardar V."/>
            <person name="Thiagarajan M."/>
            <person name="Amedeo P."/>
            <person name="Galinsky K.J."/>
            <person name="Schobel S."/>
            <person name="Inman J."/>
            <person name="Hostetler J."/>
            <person name="Miller J."/>
            <person name="Hammond M."/>
            <person name="Megy K."/>
            <person name="Lawson D."/>
            <person name="Kodira C."/>
            <person name="Sutton G."/>
            <person name="Meyer J."/>
            <person name="Hill C.A."/>
            <person name="Birren B."/>
            <person name="Nene V."/>
            <person name="Collins F."/>
            <person name="Alarcon-Chaidez F."/>
            <person name="Wikel S."/>
            <person name="Strausberg R."/>
        </authorList>
    </citation>
    <scope>NUCLEOTIDE SEQUENCE [LARGE SCALE GENOMIC DNA]</scope>
    <source>
        <strain evidence="4">Wikel</strain>
        <strain evidence="2">Wikel colony</strain>
    </source>
</reference>
<dbReference type="PaxDb" id="6945-B7PEJ1"/>
<evidence type="ECO:0000313" key="2">
    <source>
        <dbReference type="EMBL" id="EEC05013.1"/>
    </source>
</evidence>
<dbReference type="EnsemblMetazoa" id="ISCW018119-RA">
    <property type="protein sequence ID" value="ISCW018119-PA"/>
    <property type="gene ID" value="ISCW018119"/>
</dbReference>
<feature type="region of interest" description="Disordered" evidence="1">
    <location>
        <begin position="1"/>
        <end position="26"/>
    </location>
</feature>